<gene>
    <name evidence="1" type="ORF">OKA104_LOCUS41887</name>
</gene>
<name>A0A820D4D4_9BILA</name>
<dbReference type="AlphaFoldDB" id="A0A820D4D4"/>
<dbReference type="Proteomes" id="UP000663881">
    <property type="component" value="Unassembled WGS sequence"/>
</dbReference>
<comment type="caution">
    <text evidence="1">The sequence shown here is derived from an EMBL/GenBank/DDBJ whole genome shotgun (WGS) entry which is preliminary data.</text>
</comment>
<evidence type="ECO:0000313" key="2">
    <source>
        <dbReference type="Proteomes" id="UP000663881"/>
    </source>
</evidence>
<protein>
    <submittedName>
        <fullName evidence="1">Uncharacterized protein</fullName>
    </submittedName>
</protein>
<evidence type="ECO:0000313" key="1">
    <source>
        <dbReference type="EMBL" id="CAF4218005.1"/>
    </source>
</evidence>
<feature type="non-terminal residue" evidence="1">
    <location>
        <position position="285"/>
    </location>
</feature>
<reference evidence="1" key="1">
    <citation type="submission" date="2021-02" db="EMBL/GenBank/DDBJ databases">
        <authorList>
            <person name="Nowell W R."/>
        </authorList>
    </citation>
    <scope>NUCLEOTIDE SEQUENCE</scope>
</reference>
<proteinExistence type="predicted"/>
<sequence>MSGIFHQHLKYYKYQRVPTVTGKAIFYLFFNKEEDTYAALRAVKAFKQISLVRYHPLHEVDYEAPFRPFPPDNIIHTCRYAFRRYFDKFADTILFKTFIRRLCEQIMAQYIRIPDVHERIDKLHTWWHMNKQFLMDEPILITIPMPTIILQIPLGKIIQLQEADSESNTGSNTRCTHCGYLENEEQELNENDIESKELDVDDIKIVEIKEDVIFQPDIDEQNQFNEYMLDNYVNRYKASLSSISETDTKDEVYDWDHLFADKLRKKYTDTNGIVLYPKEDIPDEN</sequence>
<accession>A0A820D4D4</accession>
<dbReference type="EMBL" id="CAJOAY010010212">
    <property type="protein sequence ID" value="CAF4218005.1"/>
    <property type="molecule type" value="Genomic_DNA"/>
</dbReference>
<organism evidence="1 2">
    <name type="scientific">Adineta steineri</name>
    <dbReference type="NCBI Taxonomy" id="433720"/>
    <lineage>
        <taxon>Eukaryota</taxon>
        <taxon>Metazoa</taxon>
        <taxon>Spiralia</taxon>
        <taxon>Gnathifera</taxon>
        <taxon>Rotifera</taxon>
        <taxon>Eurotatoria</taxon>
        <taxon>Bdelloidea</taxon>
        <taxon>Adinetida</taxon>
        <taxon>Adinetidae</taxon>
        <taxon>Adineta</taxon>
    </lineage>
</organism>